<proteinExistence type="predicted"/>
<reference evidence="1" key="1">
    <citation type="journal article" date="2021" name="New Phytol.">
        <title>Evolutionary innovations through gain and loss of genes in the ectomycorrhizal Boletales.</title>
        <authorList>
            <person name="Wu G."/>
            <person name="Miyauchi S."/>
            <person name="Morin E."/>
            <person name="Kuo A."/>
            <person name="Drula E."/>
            <person name="Varga T."/>
            <person name="Kohler A."/>
            <person name="Feng B."/>
            <person name="Cao Y."/>
            <person name="Lipzen A."/>
            <person name="Daum C."/>
            <person name="Hundley H."/>
            <person name="Pangilinan J."/>
            <person name="Johnson J."/>
            <person name="Barry K."/>
            <person name="LaButti K."/>
            <person name="Ng V."/>
            <person name="Ahrendt S."/>
            <person name="Min B."/>
            <person name="Choi I.G."/>
            <person name="Park H."/>
            <person name="Plett J.M."/>
            <person name="Magnuson J."/>
            <person name="Spatafora J.W."/>
            <person name="Nagy L.G."/>
            <person name="Henrissat B."/>
            <person name="Grigoriev I.V."/>
            <person name="Yang Z.L."/>
            <person name="Xu J."/>
            <person name="Martin F.M."/>
        </authorList>
    </citation>
    <scope>NUCLEOTIDE SEQUENCE</scope>
    <source>
        <strain evidence="1">KUC20120723A-06</strain>
    </source>
</reference>
<protein>
    <submittedName>
        <fullName evidence="1">Iron reductase</fullName>
    </submittedName>
</protein>
<organism evidence="1 2">
    <name type="scientific">Leucogyrophana mollusca</name>
    <dbReference type="NCBI Taxonomy" id="85980"/>
    <lineage>
        <taxon>Eukaryota</taxon>
        <taxon>Fungi</taxon>
        <taxon>Dikarya</taxon>
        <taxon>Basidiomycota</taxon>
        <taxon>Agaricomycotina</taxon>
        <taxon>Agaricomycetes</taxon>
        <taxon>Agaricomycetidae</taxon>
        <taxon>Boletales</taxon>
        <taxon>Boletales incertae sedis</taxon>
        <taxon>Leucogyrophana</taxon>
    </lineage>
</organism>
<name>A0ACB8B6J1_9AGAM</name>
<comment type="caution">
    <text evidence="1">The sequence shown here is derived from an EMBL/GenBank/DDBJ whole genome shotgun (WGS) entry which is preliminary data.</text>
</comment>
<evidence type="ECO:0000313" key="2">
    <source>
        <dbReference type="Proteomes" id="UP000790709"/>
    </source>
</evidence>
<evidence type="ECO:0000313" key="1">
    <source>
        <dbReference type="EMBL" id="KAH7920823.1"/>
    </source>
</evidence>
<dbReference type="EMBL" id="MU266557">
    <property type="protein sequence ID" value="KAH7920823.1"/>
    <property type="molecule type" value="Genomic_DNA"/>
</dbReference>
<keyword evidence="2" id="KW-1185">Reference proteome</keyword>
<sequence length="598" mass="65369">MSAVAPPVVPSSLQVYNSYVEDPKWQRKFTIIWCSVLGFAIVVSLPALLLSIRNGRALKGFFGVSEDLSRKGYRSVTNDEKLARRLGRKISALWSAVNSPRLWAPPHLKLNAGQLFILAAYLAIVLVCIIKDAPLVSNPNRAGFLALAQFPVVFLFATKNSMLSLLLGPGNGYEKLNFIHRMAGRLMFLAACIHGSLWIRNHLEFNIPILGQQKETSGVAAFSLLCIIVLTSLRPVRRFFYQTFFVIHILTFVAFFITICYHTIYASPWIFPPLAFYGFDVLMRILRYRVKDAVLVTPDDQLTMIRINDCDDGWVAGQHVQLRVFFSGRVFESHPLTILSAPPSHSCLSNPGVLLAARVHGDWTRALNSYARKEQECLLPKKQSDDIERTGTPVQVMLDGPYGGSSVDLGRYESALLVSGGSGVTFALGLLDDIVGRCVKLGRSGGEVTRRIEFAWCIRSFGHINWFAPMLVDIANTAAGTSLDLHISIFVTCLCDPEAVPDIPNSIVTVSRPSVYSLLNDLSTLPSSSMTSSDVEDEAAKSRVSTSVELVGLGGGIAVCASGPESMTTEAQNAVARLGMARGVEAGGIALHTELFTL</sequence>
<gene>
    <name evidence="1" type="ORF">BV22DRAFT_1198648</name>
</gene>
<accession>A0ACB8B6J1</accession>
<dbReference type="Proteomes" id="UP000790709">
    <property type="component" value="Unassembled WGS sequence"/>
</dbReference>